<comment type="subcellular location">
    <subcellularLocation>
        <location evidence="1">Mitochondrion</location>
    </subcellularLocation>
</comment>
<dbReference type="EMBL" id="SEKV01000173">
    <property type="protein sequence ID" value="TFY62275.1"/>
    <property type="molecule type" value="Genomic_DNA"/>
</dbReference>
<evidence type="ECO:0000256" key="1">
    <source>
        <dbReference type="ARBA" id="ARBA00004173"/>
    </source>
</evidence>
<evidence type="ECO:0000313" key="5">
    <source>
        <dbReference type="Proteomes" id="UP000298390"/>
    </source>
</evidence>
<evidence type="ECO:0000256" key="2">
    <source>
        <dbReference type="ARBA" id="ARBA00023128"/>
    </source>
</evidence>
<dbReference type="InterPro" id="IPR018828">
    <property type="entry name" value="RRG7"/>
</dbReference>
<gene>
    <name evidence="4" type="ORF">EVJ58_g3960</name>
</gene>
<dbReference type="Pfam" id="PF10356">
    <property type="entry name" value="RRG7"/>
    <property type="match status" value="1"/>
</dbReference>
<keyword evidence="2" id="KW-0496">Mitochondrion</keyword>
<feature type="compositionally biased region" description="Polar residues" evidence="3">
    <location>
        <begin position="198"/>
        <end position="207"/>
    </location>
</feature>
<reference evidence="4 5" key="1">
    <citation type="submission" date="2019-01" db="EMBL/GenBank/DDBJ databases">
        <title>Genome sequencing of the rare red list fungi Fomitopsis rosea.</title>
        <authorList>
            <person name="Buettner E."/>
            <person name="Kellner H."/>
        </authorList>
    </citation>
    <scope>NUCLEOTIDE SEQUENCE [LARGE SCALE GENOMIC DNA]</scope>
    <source>
        <strain evidence="4 5">DSM 105464</strain>
    </source>
</reference>
<dbReference type="AlphaFoldDB" id="A0A4Y9YIR5"/>
<dbReference type="Proteomes" id="UP000298390">
    <property type="component" value="Unassembled WGS sequence"/>
</dbReference>
<accession>A0A4Y9YIR5</accession>
<organism evidence="4 5">
    <name type="scientific">Rhodofomes roseus</name>
    <dbReference type="NCBI Taxonomy" id="34475"/>
    <lineage>
        <taxon>Eukaryota</taxon>
        <taxon>Fungi</taxon>
        <taxon>Dikarya</taxon>
        <taxon>Basidiomycota</taxon>
        <taxon>Agaricomycotina</taxon>
        <taxon>Agaricomycetes</taxon>
        <taxon>Polyporales</taxon>
        <taxon>Rhodofomes</taxon>
    </lineage>
</organism>
<protein>
    <submittedName>
        <fullName evidence="4">Uncharacterized protein</fullName>
    </submittedName>
</protein>
<evidence type="ECO:0000313" key="4">
    <source>
        <dbReference type="EMBL" id="TFY62275.1"/>
    </source>
</evidence>
<name>A0A4Y9YIR5_9APHY</name>
<proteinExistence type="predicted"/>
<feature type="region of interest" description="Disordered" evidence="3">
    <location>
        <begin position="198"/>
        <end position="217"/>
    </location>
</feature>
<sequence length="286" mass="31132">MRPIIQLSRLRQGVRRLSTSPSTGVLSTTHKGVAFEKRSLALLEEHLSMSLRRIGGKDDGGIDLLGWWWLPALSPRQGGVTESASSLSQQLNKVAFAERRRIRVIAQCKDEQKKVGPKYVRELEGVLYRYVAGVHAAGNDASPTERPDAKGEDDCSQEALDAVVGLLISSAPFTKATMLRANSSTMPLMLLHVPPASSSADTVQSVTGPDPALQDGEQQLADPSEHLRGYGTLGSLVFNAALASGLLRNQLQPRWEHPLGSDLGGRPGLWFNGQRVRSWTPERNLN</sequence>
<evidence type="ECO:0000256" key="3">
    <source>
        <dbReference type="SAM" id="MobiDB-lite"/>
    </source>
</evidence>
<dbReference type="GO" id="GO:0005739">
    <property type="term" value="C:mitochondrion"/>
    <property type="evidence" value="ECO:0007669"/>
    <property type="project" value="UniProtKB-SubCell"/>
</dbReference>
<dbReference type="PANTHER" id="PTHR28133:SF1">
    <property type="entry name" value="REQUIRED FOR RESPIRATORY GROWTH PROTEIN 7, MITOCHONDRIAL"/>
    <property type="match status" value="1"/>
</dbReference>
<dbReference type="PANTHER" id="PTHR28133">
    <property type="entry name" value="REQUIRED FOR RESPIRATORY GROWTH PROTEIN 7, MITOCHONDRIAL"/>
    <property type="match status" value="1"/>
</dbReference>
<comment type="caution">
    <text evidence="4">The sequence shown here is derived from an EMBL/GenBank/DDBJ whole genome shotgun (WGS) entry which is preliminary data.</text>
</comment>